<name>A0A285PKF2_9HYPH</name>
<organism evidence="1 2">
    <name type="scientific">Cohaesibacter gelatinilyticus</name>
    <dbReference type="NCBI Taxonomy" id="372072"/>
    <lineage>
        <taxon>Bacteria</taxon>
        <taxon>Pseudomonadati</taxon>
        <taxon>Pseudomonadota</taxon>
        <taxon>Alphaproteobacteria</taxon>
        <taxon>Hyphomicrobiales</taxon>
        <taxon>Cohaesibacteraceae</taxon>
    </lineage>
</organism>
<dbReference type="RefSeq" id="WP_097156121.1">
    <property type="nucleotide sequence ID" value="NZ_OBEL01000013.1"/>
</dbReference>
<proteinExistence type="predicted"/>
<dbReference type="Proteomes" id="UP000219439">
    <property type="component" value="Unassembled WGS sequence"/>
</dbReference>
<dbReference type="Gene3D" id="3.30.70.2920">
    <property type="match status" value="1"/>
</dbReference>
<reference evidence="1 2" key="1">
    <citation type="submission" date="2017-09" db="EMBL/GenBank/DDBJ databases">
        <authorList>
            <person name="Ehlers B."/>
            <person name="Leendertz F.H."/>
        </authorList>
    </citation>
    <scope>NUCLEOTIDE SEQUENCE [LARGE SCALE GENOMIC DNA]</scope>
    <source>
        <strain evidence="1 2">DSM 18289</strain>
    </source>
</reference>
<evidence type="ECO:0000313" key="2">
    <source>
        <dbReference type="Proteomes" id="UP000219439"/>
    </source>
</evidence>
<evidence type="ECO:0000313" key="1">
    <source>
        <dbReference type="EMBL" id="SNZ21747.1"/>
    </source>
</evidence>
<keyword evidence="2" id="KW-1185">Reference proteome</keyword>
<gene>
    <name evidence="1" type="ORF">SAMN06265368_4877</name>
</gene>
<dbReference type="EMBL" id="OBEL01000013">
    <property type="protein sequence ID" value="SNZ21747.1"/>
    <property type="molecule type" value="Genomic_DNA"/>
</dbReference>
<protein>
    <submittedName>
        <fullName evidence="1">Uncharacterized protein</fullName>
    </submittedName>
</protein>
<dbReference type="AlphaFoldDB" id="A0A285PKF2"/>
<dbReference type="InterPro" id="IPR053759">
    <property type="entry name" value="CDI_Immunity_Comp"/>
</dbReference>
<sequence>MSIHYIFYTDLPVEELNKHLRQIEETYSGFFKESFWIGEAIASNSERNQHLEELGINLVATSWFAMQCNKFGSVKSWDTAIDLIRKSLEPNQVIVHDQWFNLV</sequence>
<accession>A0A285PKF2</accession>